<dbReference type="Proteomes" id="UP001206925">
    <property type="component" value="Unassembled WGS sequence"/>
</dbReference>
<sequence>MPTLENRAMGVVEDIACDLSLCSQCLMNNNAPRTKTHRESPPQRAEVFLSVVVVNV</sequence>
<evidence type="ECO:0000313" key="2">
    <source>
        <dbReference type="Proteomes" id="UP001206925"/>
    </source>
</evidence>
<evidence type="ECO:0000313" key="1">
    <source>
        <dbReference type="EMBL" id="KAI7732884.1"/>
    </source>
</evidence>
<gene>
    <name evidence="1" type="ORF">M8C21_015362</name>
</gene>
<dbReference type="EMBL" id="JAMZMK010010124">
    <property type="protein sequence ID" value="KAI7732884.1"/>
    <property type="molecule type" value="Genomic_DNA"/>
</dbReference>
<name>A0AAD5C0Z6_AMBAR</name>
<organism evidence="1 2">
    <name type="scientific">Ambrosia artemisiifolia</name>
    <name type="common">Common ragweed</name>
    <dbReference type="NCBI Taxonomy" id="4212"/>
    <lineage>
        <taxon>Eukaryota</taxon>
        <taxon>Viridiplantae</taxon>
        <taxon>Streptophyta</taxon>
        <taxon>Embryophyta</taxon>
        <taxon>Tracheophyta</taxon>
        <taxon>Spermatophyta</taxon>
        <taxon>Magnoliopsida</taxon>
        <taxon>eudicotyledons</taxon>
        <taxon>Gunneridae</taxon>
        <taxon>Pentapetalae</taxon>
        <taxon>asterids</taxon>
        <taxon>campanulids</taxon>
        <taxon>Asterales</taxon>
        <taxon>Asteraceae</taxon>
        <taxon>Asteroideae</taxon>
        <taxon>Heliantheae alliance</taxon>
        <taxon>Heliantheae</taxon>
        <taxon>Ambrosia</taxon>
    </lineage>
</organism>
<keyword evidence="2" id="KW-1185">Reference proteome</keyword>
<accession>A0AAD5C0Z6</accession>
<feature type="non-terminal residue" evidence="1">
    <location>
        <position position="56"/>
    </location>
</feature>
<comment type="caution">
    <text evidence="1">The sequence shown here is derived from an EMBL/GenBank/DDBJ whole genome shotgun (WGS) entry which is preliminary data.</text>
</comment>
<proteinExistence type="predicted"/>
<protein>
    <submittedName>
        <fullName evidence="1">Uncharacterized protein</fullName>
    </submittedName>
</protein>
<dbReference type="AlphaFoldDB" id="A0AAD5C0Z6"/>
<reference evidence="1" key="1">
    <citation type="submission" date="2022-06" db="EMBL/GenBank/DDBJ databases">
        <title>Uncovering the hologenomic basis of an extraordinary plant invasion.</title>
        <authorList>
            <person name="Bieker V.C."/>
            <person name="Martin M.D."/>
            <person name="Gilbert T."/>
            <person name="Hodgins K."/>
            <person name="Battlay P."/>
            <person name="Petersen B."/>
            <person name="Wilson J."/>
        </authorList>
    </citation>
    <scope>NUCLEOTIDE SEQUENCE</scope>
    <source>
        <strain evidence="1">AA19_3_7</strain>
        <tissue evidence="1">Leaf</tissue>
    </source>
</reference>